<keyword evidence="2" id="KW-0547">Nucleotide-binding</keyword>
<dbReference type="SUPFAM" id="SSF52540">
    <property type="entry name" value="P-loop containing nucleoside triphosphate hydrolases"/>
    <property type="match status" value="2"/>
</dbReference>
<dbReference type="FunFam" id="3.40.50.300:FF:000011">
    <property type="entry name" value="Putative ABC transporter ATP-binding component"/>
    <property type="match status" value="1"/>
</dbReference>
<evidence type="ECO:0000313" key="6">
    <source>
        <dbReference type="EMBL" id="MPM28600.1"/>
    </source>
</evidence>
<protein>
    <submittedName>
        <fullName evidence="6">Energy-dependent translational throttle protein EttA</fullName>
    </submittedName>
</protein>
<sequence>MIILSTKEIQKSYGMDLIIKDASFTLQEKDKVGVIGVNGAGKSTLFKIIAGIEDRDSGELYLGKNMSIGYMSQFLDFQWDTTLWQEMLKVFSDIIEIENKLKGLEHEISSMKSGADEARMESLMKAYSSLQQEYENNDGFAYESKIRGVLKGLGFSPQDYDNRVALFSGGQKTRVALGKVLLEKRDILLLDEPTNYLDIEAVEWLESFLKDYKGALMIISHDRYLLDNVTNRTFEIENGRLLEYEGNYSYYIVKKDENREQAQKEYENQQKEIARQEAIIARYRQYNREKSIKQAESREKMLEKMERLEKPEALPKKAHFKFEPKLRSGNDVLKLENVSKSFGRPLFQNFSLEIKRGDKVALLGPNGIGKTTLLKIIAGILKPDKGTLRFGMSVFPAYYDQEQEGLSSDKMVIDEIWDAYPELNQTTIRNALAAFLFQGEDVFKEISVLSGGEKSRIALLKLMPSKANFLLLDEPTNHLDMESKGVLEAALSGYSGTVLFISHDRYFLNKVATKVVELTSQGGKLYDGGYSYYLKKRELLDTDDGGASESEKNSEVKNDWLKQKEEKAKERRQQKRLETIEKEIEIAEARIKEIDMLLEQPDIYSDHIKCNELSEEKENLCAQTDELLEEWADIQ</sequence>
<dbReference type="NCBIfam" id="NF000355">
    <property type="entry name" value="ribo_prot_ABC_F"/>
    <property type="match status" value="1"/>
</dbReference>
<evidence type="ECO:0000256" key="3">
    <source>
        <dbReference type="ARBA" id="ARBA00022840"/>
    </source>
</evidence>
<gene>
    <name evidence="6" type="primary">ettA_37</name>
    <name evidence="6" type="ORF">SDC9_75126</name>
</gene>
<dbReference type="Pfam" id="PF16326">
    <property type="entry name" value="ABC_tran_CTD"/>
    <property type="match status" value="1"/>
</dbReference>
<dbReference type="SMART" id="SM00382">
    <property type="entry name" value="AAA"/>
    <property type="match status" value="2"/>
</dbReference>
<dbReference type="Pfam" id="PF00005">
    <property type="entry name" value="ABC_tran"/>
    <property type="match status" value="2"/>
</dbReference>
<dbReference type="CDD" id="cd03221">
    <property type="entry name" value="ABCF_EF-3"/>
    <property type="match status" value="2"/>
</dbReference>
<dbReference type="Gene3D" id="3.40.50.300">
    <property type="entry name" value="P-loop containing nucleotide triphosphate hydrolases"/>
    <property type="match status" value="2"/>
</dbReference>
<dbReference type="InterPro" id="IPR027417">
    <property type="entry name" value="P-loop_NTPase"/>
</dbReference>
<proteinExistence type="predicted"/>
<dbReference type="Pfam" id="PF12848">
    <property type="entry name" value="ABC_tran_Xtn"/>
    <property type="match status" value="1"/>
</dbReference>
<dbReference type="InterPro" id="IPR032524">
    <property type="entry name" value="ABC_tran_C"/>
</dbReference>
<keyword evidence="4" id="KW-0175">Coiled coil</keyword>
<evidence type="ECO:0000259" key="5">
    <source>
        <dbReference type="PROSITE" id="PS50893"/>
    </source>
</evidence>
<reference evidence="6" key="1">
    <citation type="submission" date="2019-08" db="EMBL/GenBank/DDBJ databases">
        <authorList>
            <person name="Kucharzyk K."/>
            <person name="Murdoch R.W."/>
            <person name="Higgins S."/>
            <person name="Loffler F."/>
        </authorList>
    </citation>
    <scope>NUCLEOTIDE SEQUENCE</scope>
</reference>
<dbReference type="FunFam" id="3.40.50.300:FF:000309">
    <property type="entry name" value="ABC transporter ATP-binding protein"/>
    <property type="match status" value="1"/>
</dbReference>
<dbReference type="EMBL" id="VSSQ01005297">
    <property type="protein sequence ID" value="MPM28600.1"/>
    <property type="molecule type" value="Genomic_DNA"/>
</dbReference>
<evidence type="ECO:0000256" key="4">
    <source>
        <dbReference type="SAM" id="Coils"/>
    </source>
</evidence>
<dbReference type="GO" id="GO:0003677">
    <property type="term" value="F:DNA binding"/>
    <property type="evidence" value="ECO:0007669"/>
    <property type="project" value="InterPro"/>
</dbReference>
<dbReference type="PROSITE" id="PS50893">
    <property type="entry name" value="ABC_TRANSPORTER_2"/>
    <property type="match status" value="2"/>
</dbReference>
<dbReference type="InterPro" id="IPR003593">
    <property type="entry name" value="AAA+_ATPase"/>
</dbReference>
<feature type="domain" description="ABC transporter" evidence="5">
    <location>
        <begin position="4"/>
        <end position="263"/>
    </location>
</feature>
<name>A0A644YJP2_9ZZZZ</name>
<dbReference type="PROSITE" id="PS00211">
    <property type="entry name" value="ABC_TRANSPORTER_1"/>
    <property type="match status" value="2"/>
</dbReference>
<dbReference type="AlphaFoldDB" id="A0A644YJP2"/>
<feature type="coiled-coil region" evidence="4">
    <location>
        <begin position="252"/>
        <end position="286"/>
    </location>
</feature>
<accession>A0A644YJP2</accession>
<keyword evidence="3" id="KW-0067">ATP-binding</keyword>
<dbReference type="PANTHER" id="PTHR42855">
    <property type="entry name" value="ABC TRANSPORTER ATP-BINDING SUBUNIT"/>
    <property type="match status" value="1"/>
</dbReference>
<dbReference type="InterPro" id="IPR032781">
    <property type="entry name" value="ABC_tran_Xtn"/>
</dbReference>
<dbReference type="InterPro" id="IPR003439">
    <property type="entry name" value="ABC_transporter-like_ATP-bd"/>
</dbReference>
<dbReference type="InterPro" id="IPR051309">
    <property type="entry name" value="ABCF_ATPase"/>
</dbReference>
<dbReference type="InterPro" id="IPR017871">
    <property type="entry name" value="ABC_transporter-like_CS"/>
</dbReference>
<comment type="caution">
    <text evidence="6">The sequence shown here is derived from an EMBL/GenBank/DDBJ whole genome shotgun (WGS) entry which is preliminary data.</text>
</comment>
<dbReference type="PANTHER" id="PTHR42855:SF2">
    <property type="entry name" value="DRUG RESISTANCE ABC TRANSPORTER,ATP-BINDING PROTEIN"/>
    <property type="match status" value="1"/>
</dbReference>
<organism evidence="6">
    <name type="scientific">bioreactor metagenome</name>
    <dbReference type="NCBI Taxonomy" id="1076179"/>
    <lineage>
        <taxon>unclassified sequences</taxon>
        <taxon>metagenomes</taxon>
        <taxon>ecological metagenomes</taxon>
    </lineage>
</organism>
<evidence type="ECO:0000256" key="1">
    <source>
        <dbReference type="ARBA" id="ARBA00022737"/>
    </source>
</evidence>
<feature type="coiled-coil region" evidence="4">
    <location>
        <begin position="563"/>
        <end position="630"/>
    </location>
</feature>
<evidence type="ECO:0000256" key="2">
    <source>
        <dbReference type="ARBA" id="ARBA00022741"/>
    </source>
</evidence>
<dbReference type="GO" id="GO:0016887">
    <property type="term" value="F:ATP hydrolysis activity"/>
    <property type="evidence" value="ECO:0007669"/>
    <property type="project" value="InterPro"/>
</dbReference>
<dbReference type="GO" id="GO:0005524">
    <property type="term" value="F:ATP binding"/>
    <property type="evidence" value="ECO:0007669"/>
    <property type="project" value="UniProtKB-KW"/>
</dbReference>
<keyword evidence="1" id="KW-0677">Repeat</keyword>
<feature type="domain" description="ABC transporter" evidence="5">
    <location>
        <begin position="333"/>
        <end position="552"/>
    </location>
</feature>